<dbReference type="AlphaFoldDB" id="A0A1V4SRZ4"/>
<comment type="caution">
    <text evidence="1">The sequence shown here is derived from an EMBL/GenBank/DDBJ whole genome shotgun (WGS) entry which is preliminary data.</text>
</comment>
<evidence type="ECO:0000313" key="1">
    <source>
        <dbReference type="EMBL" id="OPX46640.1"/>
    </source>
</evidence>
<proteinExistence type="predicted"/>
<organism evidence="1 2">
    <name type="scientific">Clostridium thermobutyricum DSM 4928</name>
    <dbReference type="NCBI Taxonomy" id="1121339"/>
    <lineage>
        <taxon>Bacteria</taxon>
        <taxon>Bacillati</taxon>
        <taxon>Bacillota</taxon>
        <taxon>Clostridia</taxon>
        <taxon>Eubacteriales</taxon>
        <taxon>Clostridiaceae</taxon>
        <taxon>Clostridium</taxon>
    </lineage>
</organism>
<reference evidence="1 2" key="1">
    <citation type="submission" date="2016-02" db="EMBL/GenBank/DDBJ databases">
        <title>Genome sequence of Clostridium thermobutyricum DSM 4928.</title>
        <authorList>
            <person name="Poehlein A."/>
            <person name="Daniel R."/>
        </authorList>
    </citation>
    <scope>NUCLEOTIDE SEQUENCE [LARGE SCALE GENOMIC DNA]</scope>
    <source>
        <strain evidence="1 2">DSM 4928</strain>
    </source>
</reference>
<evidence type="ECO:0000313" key="2">
    <source>
        <dbReference type="Proteomes" id="UP000191448"/>
    </source>
</evidence>
<protein>
    <recommendedName>
        <fullName evidence="3">Polymer-forming cytoskeletal</fullName>
    </recommendedName>
</protein>
<gene>
    <name evidence="1" type="ORF">CLTHE_26900</name>
</gene>
<dbReference type="OrthoDB" id="1730007at2"/>
<name>A0A1V4SRZ4_9CLOT</name>
<dbReference type="RefSeq" id="WP_080023897.1">
    <property type="nucleotide sequence ID" value="NZ_LTAY01000077.1"/>
</dbReference>
<dbReference type="EMBL" id="LTAY01000077">
    <property type="protein sequence ID" value="OPX46640.1"/>
    <property type="molecule type" value="Genomic_DNA"/>
</dbReference>
<accession>A0A1V4SRZ4</accession>
<evidence type="ECO:0008006" key="3">
    <source>
        <dbReference type="Google" id="ProtNLM"/>
    </source>
</evidence>
<sequence>MKNDMNINGTGTISEGEYNEVSIAGVGRLKGNVIANSVSISGTCSGEGILKCKDIDISGYMRYKGEVNSDGNLNVNGYMKIKENLSFNEAIISGSVKACEGITFNNAFVSGSISSKKNCEGTNFKCNGMININGLLSADNINITIYKSANVKEMGGENIEVRSDKKINNIPLVGKFFSNRLIAETIEGDYVYLENTSAKKVSGKTVVIGKNCNIEEVNYEISLEVNDNSKVNKRNFCEKRELN</sequence>
<dbReference type="Proteomes" id="UP000191448">
    <property type="component" value="Unassembled WGS sequence"/>
</dbReference>